<dbReference type="GO" id="GO:0006302">
    <property type="term" value="P:double-strand break repair"/>
    <property type="evidence" value="ECO:0007669"/>
    <property type="project" value="InterPro"/>
</dbReference>
<sequence>MTLLKNITLSNIRRFAADVKVPISSQATIFLAPNGTGKTALFEAIELALTGTVARLNEDMFALVREGAQRAEVHLDFGDFEHRAIVTTDATPVYWSGRSQLHGNVNQEDLGYLLRLTHLLDQRDKHWFIQEESSSAGDQLTRLPIGKDAQYASALITGLKQAVTKVRTEQERNTLDAQNKVQIWNNLLQQRNEAKERISGELPTFEQIAIALQLYSSDQISADNLDSLEAAQAVCTSNIQTELQGLREKYVALQQMNEVCSAFTLAVDASNRLVELKSTRQQAHEEAQRMRDASAVRVTQAAAAHIEADLDLRRVRDELIKVEEWERLHQTLKIENEALERERQAYVQCVSVRASTASTLKEAEDVEDAYIQWTATRADWQTKAAELEVASRMWFEWSADAEQIRVIDEHVKSFNQSIEDQLRLLGEKVAEHEIAIKRATEARGRLHTLQQSSDSIRAAVAAIAADLSDTRGDCPVCGIEHGVTELRLRIDNQLQAVDPVLRSLAEYERECRNAVAQSVRNKDEATQLYDQSVALRDRAISERDSLLGRVDLVRKLQIFEEANLEIASERLAARRKELDLAKVALDEFSQQLAPRHSVEAITQYRQHAHRAVESENQAAQALRRRETTVSMLQQQCEEFSSLITPPRSLKLIKEDLARLGELADTKLFERRQAEALADAGEANLRQSKSLFDGTHAEWQSYFDRVVECRERWTLQHLTGEPDQSILTATLADCESATSRLVDSLAELGEIRQDIARLRGAVDYRKSQEIIDTQRGERSELDHGIYLIQNLDAASNELKRVDERRLTLDTFSTALTNEVEQIHTRLLDIEPLWQSLLSRIVREPRFSQTGLQYLRRRNKAHAHVQVPVGEREAPAYKVASEAQKADLQLSFLLSMAQVHRWSPWKALLLDDPTQHHDLVHASAVFDVLRDYIVDYGFQTIVTTHDPVQARFFARKLANDGVQAQIVTLAPVAGGIGVHSLV</sequence>
<dbReference type="GO" id="GO:0016887">
    <property type="term" value="F:ATP hydrolysis activity"/>
    <property type="evidence" value="ECO:0007669"/>
    <property type="project" value="InterPro"/>
</dbReference>
<dbReference type="RefSeq" id="WP_090126377.1">
    <property type="nucleotide sequence ID" value="NZ_CP045300.1"/>
</dbReference>
<keyword evidence="4" id="KW-1185">Reference proteome</keyword>
<keyword evidence="3" id="KW-0269">Exonuclease</keyword>
<dbReference type="Proteomes" id="UP000199187">
    <property type="component" value="Unassembled WGS sequence"/>
</dbReference>
<keyword evidence="1" id="KW-0175">Coiled coil</keyword>
<feature type="coiled-coil region" evidence="1">
    <location>
        <begin position="266"/>
        <end position="293"/>
    </location>
</feature>
<dbReference type="InterPro" id="IPR027417">
    <property type="entry name" value="P-loop_NTPase"/>
</dbReference>
<dbReference type="EMBL" id="FPAU01000010">
    <property type="protein sequence ID" value="SFU19121.1"/>
    <property type="molecule type" value="Genomic_DNA"/>
</dbReference>
<name>A0A1I7E595_9ENTR</name>
<accession>A0A1I7E595</accession>
<dbReference type="PANTHER" id="PTHR32114:SF2">
    <property type="entry name" value="ABC TRANSPORTER ABCH.3"/>
    <property type="match status" value="1"/>
</dbReference>
<gene>
    <name evidence="3" type="ORF">SAMN05192562_11041</name>
</gene>
<dbReference type="Gene3D" id="3.40.50.300">
    <property type="entry name" value="P-loop containing nucleotide triphosphate hydrolases"/>
    <property type="match status" value="2"/>
</dbReference>
<evidence type="ECO:0000313" key="4">
    <source>
        <dbReference type="Proteomes" id="UP000199187"/>
    </source>
</evidence>
<protein>
    <submittedName>
        <fullName evidence="3">DNA repair exonuclease SbcCD ATPase subunit</fullName>
    </submittedName>
</protein>
<dbReference type="GO" id="GO:0004527">
    <property type="term" value="F:exonuclease activity"/>
    <property type="evidence" value="ECO:0007669"/>
    <property type="project" value="UniProtKB-KW"/>
</dbReference>
<dbReference type="InterPro" id="IPR038729">
    <property type="entry name" value="Rad50/SbcC_AAA"/>
</dbReference>
<dbReference type="SUPFAM" id="SSF52540">
    <property type="entry name" value="P-loop containing nucleoside triphosphate hydrolases"/>
    <property type="match status" value="1"/>
</dbReference>
<evidence type="ECO:0000259" key="2">
    <source>
        <dbReference type="Pfam" id="PF13476"/>
    </source>
</evidence>
<dbReference type="AlphaFoldDB" id="A0A1I7E595"/>
<keyword evidence="3" id="KW-0378">Hydrolase</keyword>
<evidence type="ECO:0000256" key="1">
    <source>
        <dbReference type="SAM" id="Coils"/>
    </source>
</evidence>
<organism evidence="3 4">
    <name type="scientific">Kosakonia arachidis</name>
    <dbReference type="NCBI Taxonomy" id="551989"/>
    <lineage>
        <taxon>Bacteria</taxon>
        <taxon>Pseudomonadati</taxon>
        <taxon>Pseudomonadota</taxon>
        <taxon>Gammaproteobacteria</taxon>
        <taxon>Enterobacterales</taxon>
        <taxon>Enterobacteriaceae</taxon>
        <taxon>Kosakonia</taxon>
    </lineage>
</organism>
<dbReference type="OrthoDB" id="7029750at2"/>
<evidence type="ECO:0000313" key="3">
    <source>
        <dbReference type="EMBL" id="SFU19121.1"/>
    </source>
</evidence>
<keyword evidence="3" id="KW-0540">Nuclease</keyword>
<reference evidence="4" key="1">
    <citation type="submission" date="2016-10" db="EMBL/GenBank/DDBJ databases">
        <authorList>
            <person name="Varghese N."/>
            <person name="Submissions S."/>
        </authorList>
    </citation>
    <scope>NUCLEOTIDE SEQUENCE [LARGE SCALE GENOMIC DNA]</scope>
    <source>
        <strain evidence="4">Ah-143</strain>
    </source>
</reference>
<dbReference type="Pfam" id="PF13476">
    <property type="entry name" value="AAA_23"/>
    <property type="match status" value="1"/>
</dbReference>
<feature type="domain" description="Rad50/SbcC-type AAA" evidence="2">
    <location>
        <begin position="7"/>
        <end position="286"/>
    </location>
</feature>
<proteinExistence type="predicted"/>
<dbReference type="PANTHER" id="PTHR32114">
    <property type="entry name" value="ABC TRANSPORTER ABCH.3"/>
    <property type="match status" value="1"/>
</dbReference>